<protein>
    <submittedName>
        <fullName evidence="6">LysR substrate-binding domain-containing protein</fullName>
    </submittedName>
</protein>
<proteinExistence type="inferred from homology"/>
<feature type="domain" description="HTH lysR-type" evidence="5">
    <location>
        <begin position="1"/>
        <end position="58"/>
    </location>
</feature>
<dbReference type="RefSeq" id="WP_367917696.1">
    <property type="nucleotide sequence ID" value="NZ_BAABAC010000005.1"/>
</dbReference>
<dbReference type="Proteomes" id="UP001597229">
    <property type="component" value="Unassembled WGS sequence"/>
</dbReference>
<dbReference type="CDD" id="cd08414">
    <property type="entry name" value="PBP2_LTTR_aromatics_like"/>
    <property type="match status" value="1"/>
</dbReference>
<dbReference type="SUPFAM" id="SSF53850">
    <property type="entry name" value="Periplasmic binding protein-like II"/>
    <property type="match status" value="1"/>
</dbReference>
<evidence type="ECO:0000313" key="6">
    <source>
        <dbReference type="EMBL" id="MFD1246828.1"/>
    </source>
</evidence>
<dbReference type="Gene3D" id="3.40.190.10">
    <property type="entry name" value="Periplasmic binding protein-like II"/>
    <property type="match status" value="2"/>
</dbReference>
<evidence type="ECO:0000313" key="7">
    <source>
        <dbReference type="Proteomes" id="UP001597229"/>
    </source>
</evidence>
<dbReference type="Pfam" id="PF03466">
    <property type="entry name" value="LysR_substrate"/>
    <property type="match status" value="1"/>
</dbReference>
<evidence type="ECO:0000256" key="2">
    <source>
        <dbReference type="ARBA" id="ARBA00023015"/>
    </source>
</evidence>
<accession>A0ABW3VUR5</accession>
<sequence>MDVRQLEYMVTLADTLHFGRAAERMHIAQSAFSTHIARLERQIGAVLFDRTANRVSLTPAGEAFLPRAKAILADISEASAEARVRHTASNNHLTIGLFCDSAGELTPLMVETFRRAMPDVQLSFAELSMVNQLDAVGSGDVDVAFVRSPLVDVRLDFHGLFAEPRYVGMGIHHELAERSELRVVDLADQAFAVAAPEAPAQWRAYWSCDDLRGEPGRVAAFVTNVPESLNAIAYAGAIDTFPGSATRFLQFPGIIYRPLADGTYSGVTLATRAADHRPQVTAFRSVAMHLAETSLSVVPDAVPFDHDAHMAATDA</sequence>
<evidence type="ECO:0000256" key="1">
    <source>
        <dbReference type="ARBA" id="ARBA00009437"/>
    </source>
</evidence>
<evidence type="ECO:0000256" key="3">
    <source>
        <dbReference type="ARBA" id="ARBA00023125"/>
    </source>
</evidence>
<dbReference type="PRINTS" id="PR00039">
    <property type="entry name" value="HTHLYSR"/>
</dbReference>
<dbReference type="InterPro" id="IPR036390">
    <property type="entry name" value="WH_DNA-bd_sf"/>
</dbReference>
<dbReference type="EMBL" id="JBHTLX010000005">
    <property type="protein sequence ID" value="MFD1246828.1"/>
    <property type="molecule type" value="Genomic_DNA"/>
</dbReference>
<dbReference type="SUPFAM" id="SSF46785">
    <property type="entry name" value="Winged helix' DNA-binding domain"/>
    <property type="match status" value="1"/>
</dbReference>
<dbReference type="PROSITE" id="PS50931">
    <property type="entry name" value="HTH_LYSR"/>
    <property type="match status" value="1"/>
</dbReference>
<dbReference type="Gene3D" id="1.10.10.10">
    <property type="entry name" value="Winged helix-like DNA-binding domain superfamily/Winged helix DNA-binding domain"/>
    <property type="match status" value="1"/>
</dbReference>
<evidence type="ECO:0000259" key="5">
    <source>
        <dbReference type="PROSITE" id="PS50931"/>
    </source>
</evidence>
<keyword evidence="2" id="KW-0805">Transcription regulation</keyword>
<keyword evidence="3" id="KW-0238">DNA-binding</keyword>
<dbReference type="InterPro" id="IPR005119">
    <property type="entry name" value="LysR_subst-bd"/>
</dbReference>
<organism evidence="6 7">
    <name type="scientific">Nocardioides ginsengisoli</name>
    <dbReference type="NCBI Taxonomy" id="363868"/>
    <lineage>
        <taxon>Bacteria</taxon>
        <taxon>Bacillati</taxon>
        <taxon>Actinomycetota</taxon>
        <taxon>Actinomycetes</taxon>
        <taxon>Propionibacteriales</taxon>
        <taxon>Nocardioidaceae</taxon>
        <taxon>Nocardioides</taxon>
    </lineage>
</organism>
<keyword evidence="4" id="KW-0804">Transcription</keyword>
<dbReference type="InterPro" id="IPR036388">
    <property type="entry name" value="WH-like_DNA-bd_sf"/>
</dbReference>
<keyword evidence="7" id="KW-1185">Reference proteome</keyword>
<comment type="similarity">
    <text evidence="1">Belongs to the LysR transcriptional regulatory family.</text>
</comment>
<reference evidence="7" key="1">
    <citation type="journal article" date="2019" name="Int. J. Syst. Evol. Microbiol.">
        <title>The Global Catalogue of Microorganisms (GCM) 10K type strain sequencing project: providing services to taxonomists for standard genome sequencing and annotation.</title>
        <authorList>
            <consortium name="The Broad Institute Genomics Platform"/>
            <consortium name="The Broad Institute Genome Sequencing Center for Infectious Disease"/>
            <person name="Wu L."/>
            <person name="Ma J."/>
        </authorList>
    </citation>
    <scope>NUCLEOTIDE SEQUENCE [LARGE SCALE GENOMIC DNA]</scope>
    <source>
        <strain evidence="7">CCUG 52478</strain>
    </source>
</reference>
<dbReference type="InterPro" id="IPR000847">
    <property type="entry name" value="LysR_HTH_N"/>
</dbReference>
<name>A0ABW3VUR5_9ACTN</name>
<dbReference type="PANTHER" id="PTHR30346:SF0">
    <property type="entry name" value="HCA OPERON TRANSCRIPTIONAL ACTIVATOR HCAR"/>
    <property type="match status" value="1"/>
</dbReference>
<comment type="caution">
    <text evidence="6">The sequence shown here is derived from an EMBL/GenBank/DDBJ whole genome shotgun (WGS) entry which is preliminary data.</text>
</comment>
<evidence type="ECO:0000256" key="4">
    <source>
        <dbReference type="ARBA" id="ARBA00023163"/>
    </source>
</evidence>
<gene>
    <name evidence="6" type="ORF">ACFQ3F_03405</name>
</gene>
<dbReference type="Pfam" id="PF00126">
    <property type="entry name" value="HTH_1"/>
    <property type="match status" value="1"/>
</dbReference>
<dbReference type="PANTHER" id="PTHR30346">
    <property type="entry name" value="TRANSCRIPTIONAL DUAL REGULATOR HCAR-RELATED"/>
    <property type="match status" value="1"/>
</dbReference>